<feature type="chain" id="PRO_5032322645" description="Class III cytochrome C domain-containing protein" evidence="6">
    <location>
        <begin position="24"/>
        <end position="384"/>
    </location>
</feature>
<keyword evidence="3" id="KW-0479">Metal-binding</keyword>
<accession>A0A855X2X8</accession>
<evidence type="ECO:0000256" key="6">
    <source>
        <dbReference type="SAM" id="SignalP"/>
    </source>
</evidence>
<dbReference type="SUPFAM" id="SSF48695">
    <property type="entry name" value="Multiheme cytochromes"/>
    <property type="match status" value="2"/>
</dbReference>
<evidence type="ECO:0000256" key="1">
    <source>
        <dbReference type="ARBA" id="ARBA00022448"/>
    </source>
</evidence>
<name>A0A855X2X8_9BACT</name>
<evidence type="ECO:0000313" key="9">
    <source>
        <dbReference type="Proteomes" id="UP000250918"/>
    </source>
</evidence>
<gene>
    <name evidence="8" type="ORF">C3F09_07905</name>
</gene>
<dbReference type="InterPro" id="IPR036280">
    <property type="entry name" value="Multihaem_cyt_sf"/>
</dbReference>
<feature type="domain" description="Class III cytochrome C" evidence="7">
    <location>
        <begin position="88"/>
        <end position="168"/>
    </location>
</feature>
<dbReference type="EMBL" id="PQAP01000115">
    <property type="protein sequence ID" value="PWB71423.1"/>
    <property type="molecule type" value="Genomic_DNA"/>
</dbReference>
<dbReference type="GO" id="GO:0020037">
    <property type="term" value="F:heme binding"/>
    <property type="evidence" value="ECO:0007669"/>
    <property type="project" value="InterPro"/>
</dbReference>
<dbReference type="Proteomes" id="UP000250918">
    <property type="component" value="Unassembled WGS sequence"/>
</dbReference>
<sequence length="384" mass="42622">MKLFFGLAAQISIVLIVAGGASAQQPQGNASMPQIQGKINCKECHTCQVPTAKEPCLKQCPTLTMTHTKSAHALVEAPDSLLIDEIADTYQAVHFNHKRHAGMAEMNDSCSVCHHYSPPGHIPPCKDCHGNETNPNNLRQPGLKGAYHRQCLSCHREWSHDTKCVVCHLPSAGRPLSATGDDSTDIVGRPHPVITTPAKKVYDTPYKEGPIVTFQHKEHIDLFGFRCVDCHHQENCSYCHDIQRPATTSKTQEQVHAVCNDCHKADACAKCHDTKERPGFSHNQTGWPLNPYHNEIDCWACHPTGKKISRISRMCVNCHAGWNQENFKHAVTGLKLDETHAQMDCTDCHADRKYDADPVCKDCHDDGRTAESAPPGIKMQHRSQ</sequence>
<evidence type="ECO:0000256" key="4">
    <source>
        <dbReference type="ARBA" id="ARBA00022982"/>
    </source>
</evidence>
<protein>
    <recommendedName>
        <fullName evidence="7">Class III cytochrome C domain-containing protein</fullName>
    </recommendedName>
</protein>
<evidence type="ECO:0000256" key="2">
    <source>
        <dbReference type="ARBA" id="ARBA00022617"/>
    </source>
</evidence>
<evidence type="ECO:0000313" key="8">
    <source>
        <dbReference type="EMBL" id="PWB71423.1"/>
    </source>
</evidence>
<organism evidence="8 9">
    <name type="scientific">candidate division GN15 bacterium</name>
    <dbReference type="NCBI Taxonomy" id="2072418"/>
    <lineage>
        <taxon>Bacteria</taxon>
        <taxon>candidate division GN15</taxon>
    </lineage>
</organism>
<keyword evidence="5" id="KW-0408">Iron</keyword>
<dbReference type="CDD" id="cd08168">
    <property type="entry name" value="Cytochrom_C3"/>
    <property type="match status" value="2"/>
</dbReference>
<evidence type="ECO:0000259" key="7">
    <source>
        <dbReference type="Pfam" id="PF02085"/>
    </source>
</evidence>
<comment type="caution">
    <text evidence="8">The sequence shown here is derived from an EMBL/GenBank/DDBJ whole genome shotgun (WGS) entry which is preliminary data.</text>
</comment>
<dbReference type="InterPro" id="IPR020942">
    <property type="entry name" value="Cyt_c_III_dom"/>
</dbReference>
<dbReference type="GO" id="GO:0009055">
    <property type="term" value="F:electron transfer activity"/>
    <property type="evidence" value="ECO:0007669"/>
    <property type="project" value="InterPro"/>
</dbReference>
<keyword evidence="6" id="KW-0732">Signal</keyword>
<keyword evidence="2" id="KW-0349">Heme</keyword>
<proteinExistence type="predicted"/>
<dbReference type="Gene3D" id="3.90.10.10">
    <property type="entry name" value="Cytochrome C3"/>
    <property type="match status" value="2"/>
</dbReference>
<reference evidence="8 9" key="1">
    <citation type="journal article" date="2018" name="ISME J.">
        <title>A methanotrophic archaeon couples anaerobic oxidation of methane to Fe(III) reduction.</title>
        <authorList>
            <person name="Cai C."/>
            <person name="Leu A.O."/>
            <person name="Xie G.J."/>
            <person name="Guo J."/>
            <person name="Feng Y."/>
            <person name="Zhao J.X."/>
            <person name="Tyson G.W."/>
            <person name="Yuan Z."/>
            <person name="Hu S."/>
        </authorList>
    </citation>
    <scope>NUCLEOTIDE SEQUENCE [LARGE SCALE GENOMIC DNA]</scope>
    <source>
        <strain evidence="8">FeB_12</strain>
    </source>
</reference>
<dbReference type="GO" id="GO:0046872">
    <property type="term" value="F:metal ion binding"/>
    <property type="evidence" value="ECO:0007669"/>
    <property type="project" value="UniProtKB-KW"/>
</dbReference>
<evidence type="ECO:0000256" key="3">
    <source>
        <dbReference type="ARBA" id="ARBA00022723"/>
    </source>
</evidence>
<feature type="signal peptide" evidence="6">
    <location>
        <begin position="1"/>
        <end position="23"/>
    </location>
</feature>
<dbReference type="AlphaFoldDB" id="A0A855X2X8"/>
<keyword evidence="4" id="KW-0249">Electron transport</keyword>
<dbReference type="Pfam" id="PF02085">
    <property type="entry name" value="Cytochrom_CIII"/>
    <property type="match status" value="1"/>
</dbReference>
<keyword evidence="1" id="KW-0813">Transport</keyword>
<evidence type="ECO:0000256" key="5">
    <source>
        <dbReference type="ARBA" id="ARBA00023004"/>
    </source>
</evidence>
<dbReference type="Gene3D" id="1.10.1130.10">
    <property type="entry name" value="Flavocytochrome C3, Chain A"/>
    <property type="match status" value="1"/>
</dbReference>